<evidence type="ECO:0000313" key="1">
    <source>
        <dbReference type="EMBL" id="PSK48668.1"/>
    </source>
</evidence>
<name>A0A2P7ZKC9_9PEZI</name>
<dbReference type="AlphaFoldDB" id="A0A2P7ZKC9"/>
<organism evidence="1 2">
    <name type="scientific">Elsinoe australis</name>
    <dbReference type="NCBI Taxonomy" id="40998"/>
    <lineage>
        <taxon>Eukaryota</taxon>
        <taxon>Fungi</taxon>
        <taxon>Dikarya</taxon>
        <taxon>Ascomycota</taxon>
        <taxon>Pezizomycotina</taxon>
        <taxon>Dothideomycetes</taxon>
        <taxon>Dothideomycetidae</taxon>
        <taxon>Myriangiales</taxon>
        <taxon>Elsinoaceae</taxon>
        <taxon>Elsinoe</taxon>
    </lineage>
</organism>
<accession>A0A2P7ZKC9</accession>
<proteinExistence type="predicted"/>
<comment type="caution">
    <text evidence="1">The sequence shown here is derived from an EMBL/GenBank/DDBJ whole genome shotgun (WGS) entry which is preliminary data.</text>
</comment>
<dbReference type="Proteomes" id="UP000243723">
    <property type="component" value="Unassembled WGS sequence"/>
</dbReference>
<gene>
    <name evidence="1" type="ORF">B9Z65_79</name>
</gene>
<evidence type="ECO:0000313" key="2">
    <source>
        <dbReference type="Proteomes" id="UP000243723"/>
    </source>
</evidence>
<sequence>MTPPHRRTMTRIQSAKTVTVDGQNIMVFVDYSAQDLKCSPDGTRNDNRHALGPSQETGALVGAINACIIALNNADHWRLQCDVQHQTFEEPSEAVLRDAQKKFQQLNWGNLSPAQFREYRDILQQGASALLNFDAGTFQDLMPILLAFVYQTPQFSFTTINSYKCGCGIRLDHERVKRHDVVDAHKGKEAHLRCSGCGEMAFLQARVLDRLPFCMVTGPKMTATAGLKKVMKPVTIKARRHDGKDLVAVYHLRSVIVRKDKVKFQTFIKESPMDEEISLWTKYDGQGQPNFQHNLDETVMFGKEYEFVSAIYTQVPSTMDLVAQ</sequence>
<keyword evidence="2" id="KW-1185">Reference proteome</keyword>
<dbReference type="EMBL" id="NHZQ01000174">
    <property type="protein sequence ID" value="PSK48668.1"/>
    <property type="molecule type" value="Genomic_DNA"/>
</dbReference>
<reference evidence="1 2" key="1">
    <citation type="submission" date="2017-05" db="EMBL/GenBank/DDBJ databases">
        <title>Draft genome sequence of Elsinoe australis.</title>
        <authorList>
            <person name="Cheng Q."/>
        </authorList>
    </citation>
    <scope>NUCLEOTIDE SEQUENCE [LARGE SCALE GENOMIC DNA]</scope>
    <source>
        <strain evidence="1 2">NL1</strain>
    </source>
</reference>
<protein>
    <submittedName>
        <fullName evidence="1">Uncharacterized protein</fullName>
    </submittedName>
</protein>